<dbReference type="Proteomes" id="UP000187404">
    <property type="component" value="Unassembled WGS sequence"/>
</dbReference>
<evidence type="ECO:0000313" key="2">
    <source>
        <dbReference type="EMBL" id="OLR55985.1"/>
    </source>
</evidence>
<accession>A0A1Q9JIJ7</accession>
<sequence>MERKQYQKADRKGVSMRVSSERKQGNNRARRRIAAVILILAAAAAGCGAVLHHQQVTEQRKAEAAARKAALQKEMITEIQQMPSSYKSSADRRGTLTTIDYDTRLIDGSGRTVRKEATVYLPYHYDSSKKYNVLYLCHGYGGSETTWLGTRLLPHTFKNVLDNMIENRRIEPLIVVTPTYTKEYTDYYTELNGMVDEIADYLMPAVEKKYSTYAADTTPKGFRASRGHRAIGGFSMGGCTTWRVFRDRISYFKYYLPISMPLYYDEAGYNESENAATAPALAESARKSGYGKDGYYIFAASGSDDFMCAATKGVVDTLKGYPDVFTYTDTGFYDGNLSFTEFAGRSHHYYYTYPYLYNGLMRFFRDYK</sequence>
<dbReference type="Gene3D" id="3.40.50.1820">
    <property type="entry name" value="alpha/beta hydrolase"/>
    <property type="match status" value="1"/>
</dbReference>
<dbReference type="PANTHER" id="PTHR48098">
    <property type="entry name" value="ENTEROCHELIN ESTERASE-RELATED"/>
    <property type="match status" value="1"/>
</dbReference>
<dbReference type="Pfam" id="PF00756">
    <property type="entry name" value="Esterase"/>
    <property type="match status" value="1"/>
</dbReference>
<feature type="compositionally biased region" description="Basic and acidic residues" evidence="1">
    <location>
        <begin position="1"/>
        <end position="24"/>
    </location>
</feature>
<name>A0A1Q9JIJ7_9FIRM</name>
<organism evidence="2 3">
    <name type="scientific">Hornefia porci</name>
    <dbReference type="NCBI Taxonomy" id="2652292"/>
    <lineage>
        <taxon>Bacteria</taxon>
        <taxon>Bacillati</taxon>
        <taxon>Bacillota</taxon>
        <taxon>Clostridia</taxon>
        <taxon>Peptostreptococcales</taxon>
        <taxon>Anaerovoracaceae</taxon>
        <taxon>Hornefia</taxon>
    </lineage>
</organism>
<comment type="caution">
    <text evidence="2">The sequence shown here is derived from an EMBL/GenBank/DDBJ whole genome shotgun (WGS) entry which is preliminary data.</text>
</comment>
<evidence type="ECO:0000313" key="3">
    <source>
        <dbReference type="Proteomes" id="UP000187404"/>
    </source>
</evidence>
<reference evidence="2 3" key="1">
    <citation type="journal article" date="2016" name="Appl. Environ. Microbiol.">
        <title>Function and Phylogeny of Bacterial Butyryl Coenzyme A:Acetate Transferases and Their Diversity in the Proximal Colon of Swine.</title>
        <authorList>
            <person name="Trachsel J."/>
            <person name="Bayles D.O."/>
            <person name="Looft T."/>
            <person name="Levine U.Y."/>
            <person name="Allen H.K."/>
        </authorList>
    </citation>
    <scope>NUCLEOTIDE SEQUENCE [LARGE SCALE GENOMIC DNA]</scope>
    <source>
        <strain evidence="2 3">68-3-10</strain>
    </source>
</reference>
<feature type="region of interest" description="Disordered" evidence="1">
    <location>
        <begin position="1"/>
        <end position="27"/>
    </location>
</feature>
<dbReference type="EMBL" id="MJIE01000001">
    <property type="protein sequence ID" value="OLR55985.1"/>
    <property type="molecule type" value="Genomic_DNA"/>
</dbReference>
<evidence type="ECO:0000256" key="1">
    <source>
        <dbReference type="SAM" id="MobiDB-lite"/>
    </source>
</evidence>
<gene>
    <name evidence="2" type="ORF">BHK98_07885</name>
</gene>
<dbReference type="InterPro" id="IPR029058">
    <property type="entry name" value="AB_hydrolase_fold"/>
</dbReference>
<keyword evidence="3" id="KW-1185">Reference proteome</keyword>
<dbReference type="STRING" id="1261640.BHK98_07885"/>
<dbReference type="SUPFAM" id="SSF53474">
    <property type="entry name" value="alpha/beta-Hydrolases"/>
    <property type="match status" value="1"/>
</dbReference>
<proteinExistence type="predicted"/>
<dbReference type="InterPro" id="IPR000801">
    <property type="entry name" value="Esterase-like"/>
</dbReference>
<dbReference type="AlphaFoldDB" id="A0A1Q9JIJ7"/>
<dbReference type="InterPro" id="IPR050583">
    <property type="entry name" value="Mycobacterial_A85_antigen"/>
</dbReference>
<protein>
    <recommendedName>
        <fullName evidence="4">Endo-1,4-beta-xylanase</fullName>
    </recommendedName>
</protein>
<evidence type="ECO:0008006" key="4">
    <source>
        <dbReference type="Google" id="ProtNLM"/>
    </source>
</evidence>